<dbReference type="SUPFAM" id="SSF53335">
    <property type="entry name" value="S-adenosyl-L-methionine-dependent methyltransferases"/>
    <property type="match status" value="1"/>
</dbReference>
<dbReference type="PANTHER" id="PTHR43182:SF1">
    <property type="entry name" value="COBALT-PRECORRIN-7 C(5)-METHYLTRANSFERASE"/>
    <property type="match status" value="1"/>
</dbReference>
<dbReference type="GO" id="GO:0008276">
    <property type="term" value="F:protein methyltransferase activity"/>
    <property type="evidence" value="ECO:0007669"/>
    <property type="project" value="InterPro"/>
</dbReference>
<keyword evidence="4 7" id="KW-0808">Transferase</keyword>
<dbReference type="PANTHER" id="PTHR43182">
    <property type="entry name" value="COBALT-PRECORRIN-6B C(15)-METHYLTRANSFERASE (DECARBOXYLATING)"/>
    <property type="match status" value="1"/>
</dbReference>
<dbReference type="EMBL" id="JACCCV010000002">
    <property type="protein sequence ID" value="NYF52462.1"/>
    <property type="molecule type" value="Genomic_DNA"/>
</dbReference>
<protein>
    <submittedName>
        <fullName evidence="7">Precorrin-6Y C5,15-methyltransferase (Decarboxylating)</fullName>
        <ecNumber evidence="7">2.1.1.132</ecNumber>
    </submittedName>
</protein>
<dbReference type="Pfam" id="PF00590">
    <property type="entry name" value="TP_methylase"/>
    <property type="match status" value="1"/>
</dbReference>
<evidence type="ECO:0000256" key="1">
    <source>
        <dbReference type="ARBA" id="ARBA00004953"/>
    </source>
</evidence>
<evidence type="ECO:0000313" key="7">
    <source>
        <dbReference type="EMBL" id="NYF52462.1"/>
    </source>
</evidence>
<dbReference type="InterPro" id="IPR012818">
    <property type="entry name" value="CbiE"/>
</dbReference>
<dbReference type="Gene3D" id="3.40.50.150">
    <property type="entry name" value="Vaccinia Virus protein VP39"/>
    <property type="match status" value="1"/>
</dbReference>
<evidence type="ECO:0000313" key="8">
    <source>
        <dbReference type="Proteomes" id="UP000534186"/>
    </source>
</evidence>
<evidence type="ECO:0000256" key="3">
    <source>
        <dbReference type="ARBA" id="ARBA00022603"/>
    </source>
</evidence>
<evidence type="ECO:0000256" key="4">
    <source>
        <dbReference type="ARBA" id="ARBA00022679"/>
    </source>
</evidence>
<dbReference type="NCBIfam" id="TIGR02467">
    <property type="entry name" value="CbiE"/>
    <property type="match status" value="1"/>
</dbReference>
<accession>A0A7Y9NNF5</accession>
<dbReference type="UniPathway" id="UPA00148"/>
<dbReference type="InterPro" id="IPR000878">
    <property type="entry name" value="4pyrrol_Mease"/>
</dbReference>
<organism evidence="7 8">
    <name type="scientific">Tunturiibacter lichenicola</name>
    <dbReference type="NCBI Taxonomy" id="2051959"/>
    <lineage>
        <taxon>Bacteria</taxon>
        <taxon>Pseudomonadati</taxon>
        <taxon>Acidobacteriota</taxon>
        <taxon>Terriglobia</taxon>
        <taxon>Terriglobales</taxon>
        <taxon>Acidobacteriaceae</taxon>
        <taxon>Tunturiibacter</taxon>
    </lineage>
</organism>
<dbReference type="InterPro" id="IPR014008">
    <property type="entry name" value="Cbl_synth_MTase_CbiT"/>
</dbReference>
<sequence>MLLTQLGTARSDVRENWLSIVGIGEDGWDGLSPAAKQAVESAEFLYGGVRHLARVTSVRAMQVAWPSPMASAVHEILTHHRRRSKVAVLASGDPMLFGVGVTLTRELDPAEFLVIPHVSAFSLACARLGWPISETVLVSLVNRPIEQIHRYLHPGQRLILFSEDGNTPAAVAQLLTNGGYGSSQFTVFEYLGGSAERRRDDRADAWSVEQCGDLNLIAVVCVADPDTRALPIVPGLSDDFYVTDGQLTKREVRAATLARLAPLPGEQLWDVGAGTGTVGIEWMRSHPSCSCIAFEEREDRAATILTNAKRLGVPALKVIRGSAPATFGDLQSPDAIFIGGGLRGDGLFQACWDKLSKGGRIVANAVTVESETAVGVWQRRFGGDLVRILVARAEPVGGVLGWRHLMPITQWSVVKS</sequence>
<dbReference type="EC" id="2.1.1.132" evidence="7"/>
<comment type="pathway">
    <text evidence="1">Cofactor biosynthesis; adenosylcobalamin biosynthesis.</text>
</comment>
<evidence type="ECO:0000259" key="6">
    <source>
        <dbReference type="Pfam" id="PF00590"/>
    </source>
</evidence>
<dbReference type="InterPro" id="IPR035996">
    <property type="entry name" value="4pyrrol_Methylase_sf"/>
</dbReference>
<evidence type="ECO:0000256" key="5">
    <source>
        <dbReference type="ARBA" id="ARBA00022691"/>
    </source>
</evidence>
<evidence type="ECO:0000256" key="2">
    <source>
        <dbReference type="ARBA" id="ARBA00022573"/>
    </source>
</evidence>
<dbReference type="AlphaFoldDB" id="A0A7Y9NNF5"/>
<dbReference type="InterPro" id="IPR029063">
    <property type="entry name" value="SAM-dependent_MTases_sf"/>
</dbReference>
<dbReference type="CDD" id="cd11644">
    <property type="entry name" value="Precorrin-6Y-MT"/>
    <property type="match status" value="1"/>
</dbReference>
<dbReference type="GO" id="GO:0009236">
    <property type="term" value="P:cobalamin biosynthetic process"/>
    <property type="evidence" value="ECO:0007669"/>
    <property type="project" value="UniProtKB-UniPathway"/>
</dbReference>
<reference evidence="7 8" key="1">
    <citation type="submission" date="2020-07" db="EMBL/GenBank/DDBJ databases">
        <title>Genomic Encyclopedia of Type Strains, Phase IV (KMG-V): Genome sequencing to study the core and pangenomes of soil and plant-associated prokaryotes.</title>
        <authorList>
            <person name="Whitman W."/>
        </authorList>
    </citation>
    <scope>NUCLEOTIDE SEQUENCE [LARGE SCALE GENOMIC DNA]</scope>
    <source>
        <strain evidence="7 8">M8UP30</strain>
    </source>
</reference>
<keyword evidence="3 7" id="KW-0489">Methyltransferase</keyword>
<feature type="domain" description="Tetrapyrrole methylase" evidence="6">
    <location>
        <begin position="18"/>
        <end position="197"/>
    </location>
</feature>
<dbReference type="InterPro" id="IPR006365">
    <property type="entry name" value="Cbl_synth_CobL"/>
</dbReference>
<keyword evidence="2" id="KW-0169">Cobalamin biosynthesis</keyword>
<name>A0A7Y9NNF5_9BACT</name>
<keyword evidence="5" id="KW-0949">S-adenosyl-L-methionine</keyword>
<proteinExistence type="predicted"/>
<dbReference type="PIRSF" id="PIRSF036428">
    <property type="entry name" value="CobL"/>
    <property type="match status" value="1"/>
</dbReference>
<dbReference type="Gene3D" id="3.40.1010.10">
    <property type="entry name" value="Cobalt-precorrin-4 Transmethylase, Domain 1"/>
    <property type="match status" value="1"/>
</dbReference>
<gene>
    <name evidence="7" type="ORF">HDF12_002861</name>
</gene>
<comment type="caution">
    <text evidence="7">The sequence shown here is derived from an EMBL/GenBank/DDBJ whole genome shotgun (WGS) entry which is preliminary data.</text>
</comment>
<dbReference type="GO" id="GO:0046025">
    <property type="term" value="F:precorrin-6Y C5,15-methyltransferase (decarboxylating) activity"/>
    <property type="evidence" value="ECO:0007669"/>
    <property type="project" value="UniProtKB-EC"/>
</dbReference>
<dbReference type="InterPro" id="IPR014777">
    <property type="entry name" value="4pyrrole_Mease_sub1"/>
</dbReference>
<dbReference type="SUPFAM" id="SSF53790">
    <property type="entry name" value="Tetrapyrrole methylase"/>
    <property type="match status" value="1"/>
</dbReference>
<dbReference type="InterPro" id="IPR050714">
    <property type="entry name" value="Cobalamin_biosynth_MTase"/>
</dbReference>
<dbReference type="Proteomes" id="UP000534186">
    <property type="component" value="Unassembled WGS sequence"/>
</dbReference>
<dbReference type="GO" id="GO:0032259">
    <property type="term" value="P:methylation"/>
    <property type="evidence" value="ECO:0007669"/>
    <property type="project" value="UniProtKB-KW"/>
</dbReference>
<dbReference type="CDD" id="cd02440">
    <property type="entry name" value="AdoMet_MTases"/>
    <property type="match status" value="1"/>
</dbReference>
<dbReference type="NCBIfam" id="TIGR02469">
    <property type="entry name" value="CbiT"/>
    <property type="match status" value="1"/>
</dbReference>